<dbReference type="GeneID" id="63849040"/>
<keyword evidence="2" id="KW-1185">Reference proteome</keyword>
<sequence length="539" mass="59256">MALYNSSLELSPELKHAVCALLPLAKLKDVRLVNKQWGDVAASLLYHEFTTSFAETEQRKFDALLTSRANGFLDNVRVLNIDHPASGTVVDDADLKLLQLLCVLPRNSLMIFSSRVPLEMSTVGLLLRTQTRLWSLRVPIQHLGLPSGPPSKEYVNGSLARLVTLGIYATGHEEDGYAKWLPDLVALRGLKIIGSVSLLQAKLAFNGWASLAPAPNLKLRQLYLVNVRLPETPSHIVMCLHLPSLQELSIDSCENSSPLLSLVAQQMAKSTEPSALKVFSRRHEKGMESVEELLNSVSSLKGIVVDAESEIPLAVSCLKSNGTSLQYLLLGFSKGRGAGSMHTDTKYAISELAQLVNTCPNLEVLGVGVANIDFREWSISQAVGISLSSSTTPEGRQMAQALVSTTPVHIGTEFTLMLSQVHLARLSKLRTLCLTHSTYMRFQTNARVRMFRHERIASETFTFMAAHGSPIRYVVFKPSGYGSPRSAATVNGESTWPNFYFRKGKVTSDDPNYMGAVALPMSRAQFGKVEPFHEVTQMF</sequence>
<accession>A0A9P4GF74</accession>
<comment type="caution">
    <text evidence="1">The sequence shown here is derived from an EMBL/GenBank/DDBJ whole genome shotgun (WGS) entry which is preliminary data.</text>
</comment>
<evidence type="ECO:0000313" key="2">
    <source>
        <dbReference type="Proteomes" id="UP000800039"/>
    </source>
</evidence>
<organism evidence="1 2">
    <name type="scientific">Cucurbitaria berberidis CBS 394.84</name>
    <dbReference type="NCBI Taxonomy" id="1168544"/>
    <lineage>
        <taxon>Eukaryota</taxon>
        <taxon>Fungi</taxon>
        <taxon>Dikarya</taxon>
        <taxon>Ascomycota</taxon>
        <taxon>Pezizomycotina</taxon>
        <taxon>Dothideomycetes</taxon>
        <taxon>Pleosporomycetidae</taxon>
        <taxon>Pleosporales</taxon>
        <taxon>Pleosporineae</taxon>
        <taxon>Cucurbitariaceae</taxon>
        <taxon>Cucurbitaria</taxon>
    </lineage>
</organism>
<proteinExistence type="predicted"/>
<evidence type="ECO:0008006" key="3">
    <source>
        <dbReference type="Google" id="ProtNLM"/>
    </source>
</evidence>
<dbReference type="RefSeq" id="XP_040787080.1">
    <property type="nucleotide sequence ID" value="XM_040931788.1"/>
</dbReference>
<protein>
    <recommendedName>
        <fullName evidence="3">F-box domain-containing protein</fullName>
    </recommendedName>
</protein>
<name>A0A9P4GF74_9PLEO</name>
<gene>
    <name evidence="1" type="ORF">K460DRAFT_354429</name>
</gene>
<evidence type="ECO:0000313" key="1">
    <source>
        <dbReference type="EMBL" id="KAF1844517.1"/>
    </source>
</evidence>
<dbReference type="EMBL" id="ML976616">
    <property type="protein sequence ID" value="KAF1844517.1"/>
    <property type="molecule type" value="Genomic_DNA"/>
</dbReference>
<reference evidence="1" key="1">
    <citation type="submission" date="2020-01" db="EMBL/GenBank/DDBJ databases">
        <authorList>
            <consortium name="DOE Joint Genome Institute"/>
            <person name="Haridas S."/>
            <person name="Albert R."/>
            <person name="Binder M."/>
            <person name="Bloem J."/>
            <person name="Labutti K."/>
            <person name="Salamov A."/>
            <person name="Andreopoulos B."/>
            <person name="Baker S.E."/>
            <person name="Barry K."/>
            <person name="Bills G."/>
            <person name="Bluhm B.H."/>
            <person name="Cannon C."/>
            <person name="Castanera R."/>
            <person name="Culley D.E."/>
            <person name="Daum C."/>
            <person name="Ezra D."/>
            <person name="Gonzalez J.B."/>
            <person name="Henrissat B."/>
            <person name="Kuo A."/>
            <person name="Liang C."/>
            <person name="Lipzen A."/>
            <person name="Lutzoni F."/>
            <person name="Magnuson J."/>
            <person name="Mondo S."/>
            <person name="Nolan M."/>
            <person name="Ohm R."/>
            <person name="Pangilinan J."/>
            <person name="Park H.-J."/>
            <person name="Ramirez L."/>
            <person name="Alfaro M."/>
            <person name="Sun H."/>
            <person name="Tritt A."/>
            <person name="Yoshinaga Y."/>
            <person name="Zwiers L.-H."/>
            <person name="Turgeon B.G."/>
            <person name="Goodwin S.B."/>
            <person name="Spatafora J.W."/>
            <person name="Crous P.W."/>
            <person name="Grigoriev I.V."/>
        </authorList>
    </citation>
    <scope>NUCLEOTIDE SEQUENCE</scope>
    <source>
        <strain evidence="1">CBS 394.84</strain>
    </source>
</reference>
<dbReference type="OrthoDB" id="3794824at2759"/>
<dbReference type="Proteomes" id="UP000800039">
    <property type="component" value="Unassembled WGS sequence"/>
</dbReference>
<dbReference type="AlphaFoldDB" id="A0A9P4GF74"/>